<dbReference type="Pfam" id="PF18962">
    <property type="entry name" value="Por_Secre_tail"/>
    <property type="match status" value="1"/>
</dbReference>
<dbReference type="EMBL" id="QKSB01000006">
    <property type="protein sequence ID" value="PZE16742.1"/>
    <property type="molecule type" value="Genomic_DNA"/>
</dbReference>
<dbReference type="OrthoDB" id="1467916at2"/>
<evidence type="ECO:0000313" key="4">
    <source>
        <dbReference type="Proteomes" id="UP000249248"/>
    </source>
</evidence>
<evidence type="ECO:0000259" key="2">
    <source>
        <dbReference type="Pfam" id="PF18962"/>
    </source>
</evidence>
<reference evidence="3 4" key="1">
    <citation type="submission" date="2018-06" db="EMBL/GenBank/DDBJ databases">
        <title>The draft genome sequence of Crocinitomix sp. SM1701.</title>
        <authorList>
            <person name="Zhang X."/>
        </authorList>
    </citation>
    <scope>NUCLEOTIDE SEQUENCE [LARGE SCALE GENOMIC DNA]</scope>
    <source>
        <strain evidence="3 4">SM1701</strain>
    </source>
</reference>
<dbReference type="AlphaFoldDB" id="A0A2W1NM72"/>
<gene>
    <name evidence="3" type="ORF">DNU06_10810</name>
</gene>
<dbReference type="InterPro" id="IPR026444">
    <property type="entry name" value="Secre_tail"/>
</dbReference>
<keyword evidence="1" id="KW-0732">Signal</keyword>
<evidence type="ECO:0000313" key="3">
    <source>
        <dbReference type="EMBL" id="PZE16742.1"/>
    </source>
</evidence>
<proteinExistence type="predicted"/>
<dbReference type="NCBIfam" id="TIGR04183">
    <property type="entry name" value="Por_Secre_tail"/>
    <property type="match status" value="1"/>
</dbReference>
<comment type="caution">
    <text evidence="3">The sequence shown here is derived from an EMBL/GenBank/DDBJ whole genome shotgun (WGS) entry which is preliminary data.</text>
</comment>
<accession>A0A2W1NM72</accession>
<protein>
    <recommendedName>
        <fullName evidence="2">Secretion system C-terminal sorting domain-containing protein</fullName>
    </recommendedName>
</protein>
<dbReference type="RefSeq" id="WP_111063351.1">
    <property type="nucleotide sequence ID" value="NZ_JBHUCU010000007.1"/>
</dbReference>
<organism evidence="3 4">
    <name type="scientific">Putridiphycobacter roseus</name>
    <dbReference type="NCBI Taxonomy" id="2219161"/>
    <lineage>
        <taxon>Bacteria</taxon>
        <taxon>Pseudomonadati</taxon>
        <taxon>Bacteroidota</taxon>
        <taxon>Flavobacteriia</taxon>
        <taxon>Flavobacteriales</taxon>
        <taxon>Crocinitomicaceae</taxon>
        <taxon>Putridiphycobacter</taxon>
    </lineage>
</organism>
<feature type="domain" description="Secretion system C-terminal sorting" evidence="2">
    <location>
        <begin position="325"/>
        <end position="387"/>
    </location>
</feature>
<name>A0A2W1NM72_9FLAO</name>
<evidence type="ECO:0000256" key="1">
    <source>
        <dbReference type="ARBA" id="ARBA00022729"/>
    </source>
</evidence>
<keyword evidence="4" id="KW-1185">Reference proteome</keyword>
<sequence length="392" mass="42595">MFRSIIFLFFLLCTTLSYGQIISQFDWDTNPVTSATVGPNAISVSGSAVSDVGGVAGTNGLNASLSGTAKADINLVIAGSTLFNVDGIDFSIDYHREESVANFFNRGSSLIIGAGNQFKVTYKVDDGTGTGGSLTVSSGNVYPIPNDDTFRRYRFYYLPATGEGFLTVDGTVVWTHDGPDNRNMVWNTSDNIIIGSAMDGSGSNDTFLDNMVIGSITNSALPVSLTKFQAALVLDEVVLNWETKSEINNERFEIERSQNGIDWDVIGQVKGSGNSSETINYAFTDYNPIPGQSYYRLIQFDFDGASKIYDPKSILKTAVNDQLLVYPNPANQAIRISGVGAEKQAYQIYTIQGKKMFEGMVSDSNPIDVSPLKNGLYILLINTTQSKFMVAH</sequence>
<dbReference type="Proteomes" id="UP000249248">
    <property type="component" value="Unassembled WGS sequence"/>
</dbReference>